<feature type="compositionally biased region" description="Polar residues" evidence="1">
    <location>
        <begin position="181"/>
        <end position="194"/>
    </location>
</feature>
<evidence type="ECO:0000256" key="1">
    <source>
        <dbReference type="SAM" id="MobiDB-lite"/>
    </source>
</evidence>
<accession>A0A1X6ZL40</accession>
<evidence type="ECO:0000313" key="3">
    <source>
        <dbReference type="EMBL" id="SLN54957.1"/>
    </source>
</evidence>
<evidence type="ECO:0000313" key="4">
    <source>
        <dbReference type="Proteomes" id="UP000193495"/>
    </source>
</evidence>
<sequence>MLGHERVSICIPGEVRGGHPKKHRLARSWAPSDSQGSWRGAGDWRGRGFGAARHKSPRRDRGRLSRTGGCCRTGRRSCAPWRSRPSACRHGMTDGNRMRRERCRCALRSSRPTAGVRPHGSRNAEYARSAAWPPGILLPGAWQSHEVKCLALGQAVRSVPHSATSLSARPGPMPWIWGRSTPSTPCSAARTSNAGAPAGLGRKRGLGDGVVLSERTLSSLTACFSLASQSAIFVDTRRRDPATAPARRCAPRGRCRPAPPGSSRGRHGTARPGRMPGCQDVRMSGCQDVRMSGSRSPATSATASRLNSSLNLLLLIMASLP</sequence>
<name>A0A1X6ZL40_9RHOB</name>
<reference evidence="2 5" key="2">
    <citation type="submission" date="2018-03" db="EMBL/GenBank/DDBJ databases">
        <title>Genomic Encyclopedia of Archaeal and Bacterial Type Strains, Phase II (KMG-II): from individual species to whole genera.</title>
        <authorList>
            <person name="Goeker M."/>
        </authorList>
    </citation>
    <scope>NUCLEOTIDE SEQUENCE [LARGE SCALE GENOMIC DNA]</scope>
    <source>
        <strain evidence="2 5">DSM 29956</strain>
    </source>
</reference>
<dbReference type="AlphaFoldDB" id="A0A1X6ZL40"/>
<reference evidence="3 4" key="1">
    <citation type="submission" date="2017-03" db="EMBL/GenBank/DDBJ databases">
        <authorList>
            <person name="Afonso C.L."/>
            <person name="Miller P.J."/>
            <person name="Scott M.A."/>
            <person name="Spackman E."/>
            <person name="Goraichik I."/>
            <person name="Dimitrov K.M."/>
            <person name="Suarez D.L."/>
            <person name="Swayne D.E."/>
        </authorList>
    </citation>
    <scope>NUCLEOTIDE SEQUENCE [LARGE SCALE GENOMIC DNA]</scope>
    <source>
        <strain evidence="3 4">CECT 8367</strain>
    </source>
</reference>
<proteinExistence type="predicted"/>
<feature type="region of interest" description="Disordered" evidence="1">
    <location>
        <begin position="181"/>
        <end position="200"/>
    </location>
</feature>
<evidence type="ECO:0000313" key="2">
    <source>
        <dbReference type="EMBL" id="PSK85930.1"/>
    </source>
</evidence>
<feature type="compositionally biased region" description="Basic residues" evidence="1">
    <location>
        <begin position="52"/>
        <end position="61"/>
    </location>
</feature>
<feature type="region of interest" description="Disordered" evidence="1">
    <location>
        <begin position="12"/>
        <end position="67"/>
    </location>
</feature>
<dbReference type="EMBL" id="PYGB01000007">
    <property type="protein sequence ID" value="PSK85930.1"/>
    <property type="molecule type" value="Genomic_DNA"/>
</dbReference>
<dbReference type="Proteomes" id="UP000193495">
    <property type="component" value="Unassembled WGS sequence"/>
</dbReference>
<keyword evidence="5" id="KW-1185">Reference proteome</keyword>
<protein>
    <submittedName>
        <fullName evidence="3">Uncharacterized protein</fullName>
    </submittedName>
</protein>
<dbReference type="Proteomes" id="UP000240624">
    <property type="component" value="Unassembled WGS sequence"/>
</dbReference>
<gene>
    <name evidence="2" type="ORF">CLV79_107160</name>
    <name evidence="3" type="ORF">LOS8367_02580</name>
</gene>
<evidence type="ECO:0000313" key="5">
    <source>
        <dbReference type="Proteomes" id="UP000240624"/>
    </source>
</evidence>
<organism evidence="3 4">
    <name type="scientific">Limimaricola soesokkakensis</name>
    <dbReference type="NCBI Taxonomy" id="1343159"/>
    <lineage>
        <taxon>Bacteria</taxon>
        <taxon>Pseudomonadati</taxon>
        <taxon>Pseudomonadota</taxon>
        <taxon>Alphaproteobacteria</taxon>
        <taxon>Rhodobacterales</taxon>
        <taxon>Paracoccaceae</taxon>
        <taxon>Limimaricola</taxon>
    </lineage>
</organism>
<dbReference type="EMBL" id="FWFY01000008">
    <property type="protein sequence ID" value="SLN54957.1"/>
    <property type="molecule type" value="Genomic_DNA"/>
</dbReference>
<feature type="region of interest" description="Disordered" evidence="1">
    <location>
        <begin position="242"/>
        <end position="278"/>
    </location>
</feature>